<proteinExistence type="predicted"/>
<protein>
    <submittedName>
        <fullName evidence="1">Uncharacterized protein</fullName>
    </submittedName>
</protein>
<evidence type="ECO:0000313" key="1">
    <source>
        <dbReference type="EMBL" id="PWN59927.1"/>
    </source>
</evidence>
<organism evidence="1 2">
    <name type="scientific">Chryseobacterium viscerum</name>
    <dbReference type="NCBI Taxonomy" id="1037377"/>
    <lineage>
        <taxon>Bacteria</taxon>
        <taxon>Pseudomonadati</taxon>
        <taxon>Bacteroidota</taxon>
        <taxon>Flavobacteriia</taxon>
        <taxon>Flavobacteriales</taxon>
        <taxon>Weeksellaceae</taxon>
        <taxon>Chryseobacterium group</taxon>
        <taxon>Chryseobacterium</taxon>
    </lineage>
</organism>
<accession>A0A316WEX9</accession>
<reference evidence="1 2" key="1">
    <citation type="submission" date="2018-04" db="EMBL/GenBank/DDBJ databases">
        <title>Chryseobacterium oncorhynchi 701B-08T from rainbow trout, and Chryseobacterium viscerum 687B-08T from diseased fish.</title>
        <authorList>
            <person name="Jeong J.-J."/>
            <person name="Lee Y.J."/>
            <person name="Pathiraja D."/>
            <person name="Park B."/>
            <person name="Choi I.-G."/>
            <person name="Kim K.D."/>
        </authorList>
    </citation>
    <scope>NUCLEOTIDE SEQUENCE [LARGE SCALE GENOMIC DNA]</scope>
    <source>
        <strain evidence="1 2">687B-08</strain>
    </source>
</reference>
<dbReference type="EMBL" id="PPEG02000007">
    <property type="protein sequence ID" value="PWN59927.1"/>
    <property type="molecule type" value="Genomic_DNA"/>
</dbReference>
<sequence>MANTLTQELIYIEGIFINFHINIKIMIRNFILFFTVLFLLGCEKEKLLSASKLTYKKIETKDYFLEGYTYINNTNKIFPNELVLIDKNKNDTIYHCKNCYSDFHMILEDTLLIYGGNKLDSIIDKKIILKKRPVPQEYKYNLPFDDK</sequence>
<name>A0A316WEX9_9FLAO</name>
<dbReference type="Proteomes" id="UP000236413">
    <property type="component" value="Unassembled WGS sequence"/>
</dbReference>
<dbReference type="AlphaFoldDB" id="A0A316WEX9"/>
<gene>
    <name evidence="1" type="ORF">C1634_018080</name>
</gene>
<comment type="caution">
    <text evidence="1">The sequence shown here is derived from an EMBL/GenBank/DDBJ whole genome shotgun (WGS) entry which is preliminary data.</text>
</comment>
<evidence type="ECO:0000313" key="2">
    <source>
        <dbReference type="Proteomes" id="UP000236413"/>
    </source>
</evidence>